<feature type="compositionally biased region" description="Polar residues" evidence="3">
    <location>
        <begin position="812"/>
        <end position="829"/>
    </location>
</feature>
<dbReference type="Gene3D" id="1.20.900.10">
    <property type="entry name" value="Dbl homology (DH) domain"/>
    <property type="match status" value="1"/>
</dbReference>
<keyword evidence="2" id="KW-0344">Guanine-nucleotide releasing factor</keyword>
<reference evidence="7" key="1">
    <citation type="submission" date="2016-02" db="EMBL/GenBank/DDBJ databases">
        <title>Comparative genomics of biotechnologically important yeasts.</title>
        <authorList>
            <consortium name="DOE Joint Genome Institute"/>
            <person name="Riley R."/>
            <person name="Haridas S."/>
            <person name="Wolfe K.H."/>
            <person name="Lopes M.R."/>
            <person name="Hittinger C.T."/>
            <person name="Goker M."/>
            <person name="Salamov A."/>
            <person name="Wisecaver J."/>
            <person name="Long T.M."/>
            <person name="Aerts A.L."/>
            <person name="Barry K."/>
            <person name="Choi C."/>
            <person name="Clum A."/>
            <person name="Coughlan A.Y."/>
            <person name="Deshpande S."/>
            <person name="Douglass A.P."/>
            <person name="Hanson S.J."/>
            <person name="Klenk H.-P."/>
            <person name="Labutti K."/>
            <person name="Lapidus A."/>
            <person name="Lindquist E."/>
            <person name="Lipzen A."/>
            <person name="Meier-Kolthoff J.P."/>
            <person name="Ohm R.A."/>
            <person name="Otillar R.P."/>
            <person name="Pangilinan J."/>
            <person name="Peng Y."/>
            <person name="Rokas A."/>
            <person name="Rosa C.A."/>
            <person name="Scheuner C."/>
            <person name="Sibirny A.A."/>
            <person name="Slot J.C."/>
            <person name="Stielow J.B."/>
            <person name="Sun H."/>
            <person name="Kurtzman C.P."/>
            <person name="Blackwell M."/>
            <person name="Jeffries T.W."/>
            <person name="Grigoriev I.V."/>
        </authorList>
    </citation>
    <scope>NUCLEOTIDE SEQUENCE [LARGE SCALE GENOMIC DNA]</scope>
    <source>
        <strain evidence="7">NRRL Y-17796</strain>
    </source>
</reference>
<evidence type="ECO:0008006" key="8">
    <source>
        <dbReference type="Google" id="ProtNLM"/>
    </source>
</evidence>
<evidence type="ECO:0000256" key="3">
    <source>
        <dbReference type="SAM" id="MobiDB-lite"/>
    </source>
</evidence>
<dbReference type="Pfam" id="PF00621">
    <property type="entry name" value="RhoGEF"/>
    <property type="match status" value="1"/>
</dbReference>
<gene>
    <name evidence="6" type="ORF">CANCADRAFT_46140</name>
</gene>
<dbReference type="InterPro" id="IPR041675">
    <property type="entry name" value="PH_5"/>
</dbReference>
<dbReference type="InterPro" id="IPR011993">
    <property type="entry name" value="PH-like_dom_sf"/>
</dbReference>
<feature type="compositionally biased region" description="Low complexity" evidence="3">
    <location>
        <begin position="137"/>
        <end position="150"/>
    </location>
</feature>
<feature type="region of interest" description="Disordered" evidence="3">
    <location>
        <begin position="62"/>
        <end position="84"/>
    </location>
</feature>
<dbReference type="PANTHER" id="PTHR46572">
    <property type="entry name" value="RHO1 GDP-GTP EXCHANGE PROTEIN 1-RELATED"/>
    <property type="match status" value="1"/>
</dbReference>
<name>A0A1E4TD89_9ASCO</name>
<evidence type="ECO:0000256" key="2">
    <source>
        <dbReference type="ARBA" id="ARBA00022658"/>
    </source>
</evidence>
<proteinExistence type="predicted"/>
<dbReference type="SUPFAM" id="SSF48065">
    <property type="entry name" value="DBL homology domain (DH-domain)"/>
    <property type="match status" value="1"/>
</dbReference>
<dbReference type="PROSITE" id="PS50010">
    <property type="entry name" value="DH_2"/>
    <property type="match status" value="1"/>
</dbReference>
<evidence type="ECO:0000259" key="4">
    <source>
        <dbReference type="PROSITE" id="PS50010"/>
    </source>
</evidence>
<keyword evidence="7" id="KW-1185">Reference proteome</keyword>
<dbReference type="OrthoDB" id="660555at2759"/>
<evidence type="ECO:0000259" key="5">
    <source>
        <dbReference type="PROSITE" id="PS50219"/>
    </source>
</evidence>
<dbReference type="PANTHER" id="PTHR46572:SF1">
    <property type="entry name" value="RHO1 GUANINE NUCLEOTIDE EXCHANGE FACTOR TUS1"/>
    <property type="match status" value="1"/>
</dbReference>
<feature type="domain" description="DH" evidence="4">
    <location>
        <begin position="506"/>
        <end position="694"/>
    </location>
</feature>
<dbReference type="PROSITE" id="PS50219">
    <property type="entry name" value="CNH"/>
    <property type="match status" value="1"/>
</dbReference>
<feature type="region of interest" description="Disordered" evidence="3">
    <location>
        <begin position="276"/>
        <end position="301"/>
    </location>
</feature>
<evidence type="ECO:0000313" key="6">
    <source>
        <dbReference type="EMBL" id="ODV89736.1"/>
    </source>
</evidence>
<protein>
    <recommendedName>
        <fullName evidence="8">DH domain-containing protein</fullName>
    </recommendedName>
</protein>
<accession>A0A1E4TD89</accession>
<feature type="region of interest" description="Disordered" evidence="3">
    <location>
        <begin position="1"/>
        <end position="40"/>
    </location>
</feature>
<feature type="region of interest" description="Disordered" evidence="3">
    <location>
        <begin position="811"/>
        <end position="830"/>
    </location>
</feature>
<dbReference type="SUPFAM" id="SSF50729">
    <property type="entry name" value="PH domain-like"/>
    <property type="match status" value="1"/>
</dbReference>
<feature type="compositionally biased region" description="Polar residues" evidence="3">
    <location>
        <begin position="155"/>
        <end position="175"/>
    </location>
</feature>
<evidence type="ECO:0000313" key="7">
    <source>
        <dbReference type="Proteomes" id="UP000095023"/>
    </source>
</evidence>
<dbReference type="InterPro" id="IPR001180">
    <property type="entry name" value="CNH_dom"/>
</dbReference>
<evidence type="ECO:0000256" key="1">
    <source>
        <dbReference type="ARBA" id="ARBA00022553"/>
    </source>
</evidence>
<dbReference type="EMBL" id="KV453843">
    <property type="protein sequence ID" value="ODV89736.1"/>
    <property type="molecule type" value="Genomic_DNA"/>
</dbReference>
<feature type="compositionally biased region" description="Pro residues" evidence="3">
    <location>
        <begin position="70"/>
        <end position="82"/>
    </location>
</feature>
<dbReference type="Pfam" id="PF15405">
    <property type="entry name" value="PH_5"/>
    <property type="match status" value="1"/>
</dbReference>
<feature type="compositionally biased region" description="Low complexity" evidence="3">
    <location>
        <begin position="283"/>
        <end position="295"/>
    </location>
</feature>
<feature type="region of interest" description="Disordered" evidence="3">
    <location>
        <begin position="129"/>
        <end position="175"/>
    </location>
</feature>
<organism evidence="6 7">
    <name type="scientific">Tortispora caseinolytica NRRL Y-17796</name>
    <dbReference type="NCBI Taxonomy" id="767744"/>
    <lineage>
        <taxon>Eukaryota</taxon>
        <taxon>Fungi</taxon>
        <taxon>Dikarya</taxon>
        <taxon>Ascomycota</taxon>
        <taxon>Saccharomycotina</taxon>
        <taxon>Trigonopsidomycetes</taxon>
        <taxon>Trigonopsidales</taxon>
        <taxon>Trigonopsidaceae</taxon>
        <taxon>Tortispora</taxon>
    </lineage>
</organism>
<dbReference type="SMART" id="SM00325">
    <property type="entry name" value="RhoGEF"/>
    <property type="match status" value="1"/>
</dbReference>
<dbReference type="InterPro" id="IPR000219">
    <property type="entry name" value="DH_dom"/>
</dbReference>
<dbReference type="InterPro" id="IPR052233">
    <property type="entry name" value="Rho-type_GEFs"/>
</dbReference>
<sequence>MFKPLPDAPATSDRSRRAPPIPPKIPLVYRNPTPDSISRDLLRSDPELATLEYTIPVAESVSPAHLPSPTIRPLPPQPPVLPPRSQLPLPGHTMPSDLQEFNKLATPSHATPIALPALPTITQPPRAAVSDFEEDLPPSASPSYPLYDSPRPVSYVTTSSASPSEYLTIPTSQSSDQYLRDPLPLPTSHPHQAADAPIYYHRPIPSQNVPDIAQLYSDVFHHPQYAPWDNPDLEYEYESSLLGSHPNPTADLVSVYAGSDSENSYPQQYKSFRLPSLPYSQNSGSSHYSQTLSSTSDRRRGSHILREIPENKIQKALEQISLEKDYSAVDEVSATKILLVEEAAKYKPTSTLDLWSLSHFFKQLCSFLDDRAFTSETLLTVIEIMVHSIHPDVTYLRRRDVAQSIYSSLLLSDAFNQFVENDLRLMTVKAEAVPTGVITALLRSYSYSPDSSLSSYSYLDRLESPLSDAERDAILALPRSNPSWHQFWKLSIDDSALTEESKAEMIRQNIIHEIITTEEDFVRDLRIMTEVISKMFHAVPAFNESSEFSKNTFDAMKPLLKCNVDNLLIPLKRVQLREKTSISSIGDVMLDWANQARPIFMAYAKCFVFSSSYIDKERKSNTTLSTLLDEISTRKETAPQNWRHYFTRVNFRLPRYILLLEALLKKTNTRLPDHDYLKEAIVAISWMAKEYDSQIDKYVNQNRLETLANALVWRPKSLYVGLDLNLPQRKILKSGNVKRRGNKGIDWIDSHIILLDHYFLLTKIEESGNGDSKYVVTKSPIAIDYLAIDSASQIVQSKPLTEQARLAIYSSPGRSSSKQTDGSTNSVTSLRPDDAQTLYTLTLSNLADRPSRFSSNLVLYWKTEIERNNWKDAIMIAKEAYNINCRANHAVFKLGLISNGALSYASGAPKLRIYERGTAIDEALINWRNAVLPIDDSEKNTELEELNSENSIDKPYLKPVKIYCACSVELPGKDGTALFFGLSTGLYVSPENHPSKWKPCYINNFHNLTLVYSLQYIQELRTMFMIANVNGKCMFLAYPIGALCPVGYISINISREPLQESSGVDDELITSSLGLSAFKLAKSHTSSYFNVAKVNGRWLAFHAQRDKLNITGTIHTVFRVVLDLINSKDVLKSTVDYVTPSSIHHFAIDDEFTIPHNCAGINCFAGSTVIVNGNTKFFLYNIETKQLRSIHEQFSLGLDNIKRYIEAGKPCNVFKIGKDASSLSLSVPNDKYVRPRSNSKGELSSPKCELLICYSTCAVFADRFGDIVSSSYIRFAGYANQVAYKYPHVFAFSAELLEIWDISTQKLVQVVAGRDMNFLLSNNQTLWGYSVGTERIIGRMAHPLAAEKYIIFELQPISRK</sequence>
<dbReference type="Proteomes" id="UP000095023">
    <property type="component" value="Unassembled WGS sequence"/>
</dbReference>
<dbReference type="Pfam" id="PF00780">
    <property type="entry name" value="CNH"/>
    <property type="match status" value="1"/>
</dbReference>
<keyword evidence="1" id="KW-0597">Phosphoprotein</keyword>
<dbReference type="GO" id="GO:0005085">
    <property type="term" value="F:guanyl-nucleotide exchange factor activity"/>
    <property type="evidence" value="ECO:0007669"/>
    <property type="project" value="UniProtKB-KW"/>
</dbReference>
<dbReference type="Gene3D" id="2.30.29.30">
    <property type="entry name" value="Pleckstrin-homology domain (PH domain)/Phosphotyrosine-binding domain (PTB)"/>
    <property type="match status" value="1"/>
</dbReference>
<feature type="domain" description="CNH" evidence="5">
    <location>
        <begin position="959"/>
        <end position="1326"/>
    </location>
</feature>
<dbReference type="InterPro" id="IPR035899">
    <property type="entry name" value="DBL_dom_sf"/>
</dbReference>